<evidence type="ECO:0000256" key="1">
    <source>
        <dbReference type="ARBA" id="ARBA00022741"/>
    </source>
</evidence>
<dbReference type="EMBL" id="SKFH01000008">
    <property type="protein sequence ID" value="TCZ73118.1"/>
    <property type="molecule type" value="Genomic_DNA"/>
</dbReference>
<dbReference type="GO" id="GO:0004715">
    <property type="term" value="F:non-membrane spanning protein tyrosine kinase activity"/>
    <property type="evidence" value="ECO:0007669"/>
    <property type="project" value="UniProtKB-EC"/>
</dbReference>
<dbReference type="NCBIfam" id="TIGR01007">
    <property type="entry name" value="eps_fam"/>
    <property type="match status" value="1"/>
</dbReference>
<gene>
    <name evidence="5" type="ORF">E0486_07130</name>
</gene>
<evidence type="ECO:0000313" key="5">
    <source>
        <dbReference type="EMBL" id="TCZ73118.1"/>
    </source>
</evidence>
<keyword evidence="3" id="KW-1133">Transmembrane helix</keyword>
<keyword evidence="5" id="KW-0808">Transferase</keyword>
<dbReference type="Pfam" id="PF13807">
    <property type="entry name" value="GNVR"/>
    <property type="match status" value="1"/>
</dbReference>
<keyword evidence="2" id="KW-0067">ATP-binding</keyword>
<dbReference type="SUPFAM" id="SSF52540">
    <property type="entry name" value="P-loop containing nucleoside triphosphate hydrolases"/>
    <property type="match status" value="1"/>
</dbReference>
<feature type="domain" description="Tyrosine-protein kinase G-rich" evidence="4">
    <location>
        <begin position="429"/>
        <end position="506"/>
    </location>
</feature>
<keyword evidence="3" id="KW-0472">Membrane</keyword>
<keyword evidence="6" id="KW-1185">Reference proteome</keyword>
<sequence length="817" mass="90422">MSSNIQATRSDQTGFNPKEFLFKYLRFLPLFILSLVLSLIIAFFYLRYTSPTFQSRGALVLTEDKSNANPNDKFSQIFVDDRSKNINNELEYLRSKSLMTRVVDTLGLNVQYYAKGKIKQLNIYKDAPFRLQVLRLTDSTRSFDLVLNFINAGSFHLGTDKKKTYTVGDNFTTADGEFRIVPTGVLSANSQYSVRYASVRRTVAALLGGLTPINKAGSAGIIILTMEADNAKMAADVVNEIMDQYRLATVEDKNAKTQKTLDFLNGRLAIVGREVDSISRLVNNYQRANGITDAEAQSSNYITRSSATDDAIRGIQSQVSILDIVDQDLRNAGKIYEQVPFSLDIQDATLQEQIKAFNSLQAERKKLISEDNVPVAHPLVQQVQEQIASGRRGILQGIVNVRRAFGAQIAQLRATSGAIKGEMSALPAKQQGLEELKQALQTKADLFKFLNEKKEETAISLAATISNTRVLEQAEVSKAPVRPTSGKVRGIALLIGLMIPLLFVLVLEIMDDKITSRNDIERQTSATVLGEIGHAGAEETLVVKARSRSFIAEQFRIVRSNLQYVLTEGPKSGKAPVLLITSSFSGEGKSFVSTNMGAVMALAGKRTVILEFDVRKPKILSGLGITKKPGLTNFMLGKASIEDLLVPVDGIENLWVLPCGPIPPNPAELLLDTKLDELFSYLTTHYDFLVMDTAPVGMVGDAMTLAARYVDMTLYIVRQGVTHKKQLEMVNDFYKSGKLPKMNIILNDVKLRAGYGYYGYGRYGYGYGYGGSYGYGYGYGYGYYDDDVEGTSFIRRWFGWALPSPSRKKKAKKEKAG</sequence>
<evidence type="ECO:0000256" key="3">
    <source>
        <dbReference type="SAM" id="Phobius"/>
    </source>
</evidence>
<dbReference type="InterPro" id="IPR032807">
    <property type="entry name" value="GNVR"/>
</dbReference>
<feature type="transmembrane region" description="Helical" evidence="3">
    <location>
        <begin position="491"/>
        <end position="510"/>
    </location>
</feature>
<dbReference type="Proteomes" id="UP000295164">
    <property type="component" value="Unassembled WGS sequence"/>
</dbReference>
<dbReference type="GO" id="GO:0005886">
    <property type="term" value="C:plasma membrane"/>
    <property type="evidence" value="ECO:0007669"/>
    <property type="project" value="TreeGrafter"/>
</dbReference>
<comment type="caution">
    <text evidence="5">The sequence shown here is derived from an EMBL/GenBank/DDBJ whole genome shotgun (WGS) entry which is preliminary data.</text>
</comment>
<dbReference type="CDD" id="cd05387">
    <property type="entry name" value="BY-kinase"/>
    <property type="match status" value="1"/>
</dbReference>
<dbReference type="PANTHER" id="PTHR32309">
    <property type="entry name" value="TYROSINE-PROTEIN KINASE"/>
    <property type="match status" value="1"/>
</dbReference>
<proteinExistence type="predicted"/>
<dbReference type="EC" id="2.7.10.2" evidence="5"/>
<keyword evidence="1" id="KW-0547">Nucleotide-binding</keyword>
<evidence type="ECO:0000256" key="2">
    <source>
        <dbReference type="ARBA" id="ARBA00022840"/>
    </source>
</evidence>
<dbReference type="RefSeq" id="WP_131851463.1">
    <property type="nucleotide sequence ID" value="NZ_SKFH01000008.1"/>
</dbReference>
<protein>
    <submittedName>
        <fullName evidence="5">Polysaccharide biosynthesis tyrosine autokinase</fullName>
        <ecNumber evidence="5">2.7.10.2</ecNumber>
    </submittedName>
</protein>
<dbReference type="InterPro" id="IPR027417">
    <property type="entry name" value="P-loop_NTPase"/>
</dbReference>
<name>A0A4R4E613_9BACT</name>
<reference evidence="5 6" key="1">
    <citation type="submission" date="2019-03" db="EMBL/GenBank/DDBJ databases">
        <authorList>
            <person name="Kim M.K.M."/>
        </authorList>
    </citation>
    <scope>NUCLEOTIDE SEQUENCE [LARGE SCALE GENOMIC DNA]</scope>
    <source>
        <strain evidence="5 6">17J68-15</strain>
    </source>
</reference>
<dbReference type="PANTHER" id="PTHR32309:SF13">
    <property type="entry name" value="FERRIC ENTEROBACTIN TRANSPORT PROTEIN FEPE"/>
    <property type="match status" value="1"/>
</dbReference>
<accession>A0A4R4E613</accession>
<dbReference type="InterPro" id="IPR005702">
    <property type="entry name" value="Wzc-like_C"/>
</dbReference>
<dbReference type="GO" id="GO:0005524">
    <property type="term" value="F:ATP binding"/>
    <property type="evidence" value="ECO:0007669"/>
    <property type="project" value="UniProtKB-KW"/>
</dbReference>
<keyword evidence="3" id="KW-0812">Transmembrane</keyword>
<dbReference type="OrthoDB" id="9794577at2"/>
<feature type="transmembrane region" description="Helical" evidence="3">
    <location>
        <begin position="27"/>
        <end position="46"/>
    </location>
</feature>
<evidence type="ECO:0000259" key="4">
    <source>
        <dbReference type="Pfam" id="PF13807"/>
    </source>
</evidence>
<evidence type="ECO:0000313" key="6">
    <source>
        <dbReference type="Proteomes" id="UP000295164"/>
    </source>
</evidence>
<dbReference type="InterPro" id="IPR050445">
    <property type="entry name" value="Bact_polysacc_biosynth/exp"/>
</dbReference>
<dbReference type="Gene3D" id="3.40.50.300">
    <property type="entry name" value="P-loop containing nucleotide triphosphate hydrolases"/>
    <property type="match status" value="1"/>
</dbReference>
<dbReference type="AlphaFoldDB" id="A0A4R4E613"/>
<keyword evidence="5" id="KW-0418">Kinase</keyword>
<organism evidence="5 6">
    <name type="scientific">Flaviaesturariibacter aridisoli</name>
    <dbReference type="NCBI Taxonomy" id="2545761"/>
    <lineage>
        <taxon>Bacteria</taxon>
        <taxon>Pseudomonadati</taxon>
        <taxon>Bacteroidota</taxon>
        <taxon>Chitinophagia</taxon>
        <taxon>Chitinophagales</taxon>
        <taxon>Chitinophagaceae</taxon>
        <taxon>Flaviaestuariibacter</taxon>
    </lineage>
</organism>